<name>A0ABU7DF35_9TELE</name>
<feature type="region of interest" description="Disordered" evidence="1">
    <location>
        <begin position="90"/>
        <end position="111"/>
    </location>
</feature>
<reference evidence="2 3" key="1">
    <citation type="submission" date="2021-06" db="EMBL/GenBank/DDBJ databases">
        <authorList>
            <person name="Palmer J.M."/>
        </authorList>
    </citation>
    <scope>NUCLEOTIDE SEQUENCE [LARGE SCALE GENOMIC DNA]</scope>
    <source>
        <strain evidence="2 3">CL_MEX2019</strain>
        <tissue evidence="2">Muscle</tissue>
    </source>
</reference>
<evidence type="ECO:0000313" key="3">
    <source>
        <dbReference type="Proteomes" id="UP001352852"/>
    </source>
</evidence>
<accession>A0ABU7DF35</accession>
<dbReference type="EMBL" id="JAHUTJ010024623">
    <property type="protein sequence ID" value="MED6272845.1"/>
    <property type="molecule type" value="Genomic_DNA"/>
</dbReference>
<organism evidence="2 3">
    <name type="scientific">Characodon lateralis</name>
    <dbReference type="NCBI Taxonomy" id="208331"/>
    <lineage>
        <taxon>Eukaryota</taxon>
        <taxon>Metazoa</taxon>
        <taxon>Chordata</taxon>
        <taxon>Craniata</taxon>
        <taxon>Vertebrata</taxon>
        <taxon>Euteleostomi</taxon>
        <taxon>Actinopterygii</taxon>
        <taxon>Neopterygii</taxon>
        <taxon>Teleostei</taxon>
        <taxon>Neoteleostei</taxon>
        <taxon>Acanthomorphata</taxon>
        <taxon>Ovalentaria</taxon>
        <taxon>Atherinomorphae</taxon>
        <taxon>Cyprinodontiformes</taxon>
        <taxon>Goodeidae</taxon>
        <taxon>Characodon</taxon>
    </lineage>
</organism>
<dbReference type="Proteomes" id="UP001352852">
    <property type="component" value="Unassembled WGS sequence"/>
</dbReference>
<evidence type="ECO:0000313" key="2">
    <source>
        <dbReference type="EMBL" id="MED6272845.1"/>
    </source>
</evidence>
<protein>
    <submittedName>
        <fullName evidence="2">Uncharacterized protein</fullName>
    </submittedName>
</protein>
<comment type="caution">
    <text evidence="2">The sequence shown here is derived from an EMBL/GenBank/DDBJ whole genome shotgun (WGS) entry which is preliminary data.</text>
</comment>
<gene>
    <name evidence="2" type="ORF">CHARACLAT_000870</name>
</gene>
<keyword evidence="3" id="KW-1185">Reference proteome</keyword>
<proteinExistence type="predicted"/>
<evidence type="ECO:0000256" key="1">
    <source>
        <dbReference type="SAM" id="MobiDB-lite"/>
    </source>
</evidence>
<sequence length="111" mass="12558">MEMVKLAISKVVIKTVYCCLVISFVTCRSKRQHRQSGIKTSSKSVILKKKKGLEQKLALEENRRPNQKMIENTYQTPSRTSLVKFMSSAEAPGESLEGAGDQRTRKHFQLG</sequence>